<dbReference type="RefSeq" id="WP_087460313.1">
    <property type="nucleotide sequence ID" value="NZ_CP021425.1"/>
</dbReference>
<dbReference type="KEGG" id="ome:OLMES_1096"/>
<keyword evidence="2" id="KW-1185">Reference proteome</keyword>
<accession>A0A1Y0I440</accession>
<gene>
    <name evidence="1" type="ORF">OLMES_1096</name>
</gene>
<reference evidence="1 2" key="1">
    <citation type="submission" date="2017-05" db="EMBL/GenBank/DDBJ databases">
        <title>Genomic insights into alkan degradation activity of Oleiphilus messinensis.</title>
        <authorList>
            <person name="Kozyavkin S.A."/>
            <person name="Slesarev A.I."/>
            <person name="Golyshin P.N."/>
            <person name="Korzhenkov A."/>
            <person name="Golyshina O.N."/>
            <person name="Toshchakov S.V."/>
        </authorList>
    </citation>
    <scope>NUCLEOTIDE SEQUENCE [LARGE SCALE GENOMIC DNA]</scope>
    <source>
        <strain evidence="1 2">ME102</strain>
    </source>
</reference>
<organism evidence="1 2">
    <name type="scientific">Oleiphilus messinensis</name>
    <dbReference type="NCBI Taxonomy" id="141451"/>
    <lineage>
        <taxon>Bacteria</taxon>
        <taxon>Pseudomonadati</taxon>
        <taxon>Pseudomonadota</taxon>
        <taxon>Gammaproteobacteria</taxon>
        <taxon>Oceanospirillales</taxon>
        <taxon>Oleiphilaceae</taxon>
        <taxon>Oleiphilus</taxon>
    </lineage>
</organism>
<protein>
    <submittedName>
        <fullName evidence="1">Uncharacterized protein</fullName>
    </submittedName>
</protein>
<name>A0A1Y0I440_9GAMM</name>
<dbReference type="AlphaFoldDB" id="A0A1Y0I440"/>
<sequence>MIPTWLEQTYPTHGRITQASDLHVIKEDTGEELYVSMDCQELDESGTTIAKIRLWHMHCGLSGYEKYDLQGNCLERKITGPLGN</sequence>
<evidence type="ECO:0000313" key="2">
    <source>
        <dbReference type="Proteomes" id="UP000196027"/>
    </source>
</evidence>
<evidence type="ECO:0000313" key="1">
    <source>
        <dbReference type="EMBL" id="ARU55181.1"/>
    </source>
</evidence>
<proteinExistence type="predicted"/>
<dbReference type="EMBL" id="CP021425">
    <property type="protein sequence ID" value="ARU55181.1"/>
    <property type="molecule type" value="Genomic_DNA"/>
</dbReference>
<dbReference type="Proteomes" id="UP000196027">
    <property type="component" value="Chromosome"/>
</dbReference>
<dbReference type="OrthoDB" id="6370618at2"/>